<keyword evidence="3" id="KW-1185">Reference proteome</keyword>
<feature type="compositionally biased region" description="Basic and acidic residues" evidence="1">
    <location>
        <begin position="259"/>
        <end position="269"/>
    </location>
</feature>
<sequence>MPLVDSQRDFATVPKRPLAADFMDYNIPKSQTPDEQNLSPLNHRNNWPHAGMPTEQGKPSDTIPDIDQALKRKYSYEMEEPSNLEITMDTYAHEHPLPTPVLTRATSPVKEQGSTQLTVKTCMDGGTDTVFCGSTMHHSPECDDVETACTTEETPRSLLSFSVTNPERNPRKTFYPSLQSRRDTNPNAVERTGVKSQHWEPREKSFTHHPREGGPLTACRQKGCHWKSPKKLKCAKNKVGHAHDSRSWPHLDTRTMETTKEASVADHNHLPRSTESAQQTMSSETKGVNGGDDAKINIRKDAKFHNAKSSSTESKQQGSRLRLSSEVDKRCFSLHKGNDIYVGKVTFRHMNELSMRLLNALCEEDNSTENFFEKKICIRYMIDVDVVKSVFQRLSAAEDYGIAAFEFPDVGDQEPLRNLMQYLGEKRRVGVVTFTGLAGIIIPGNDASAILHKDLDSAPYLYCSLLHASHSPSHLGMSKPPRNPSHPKISLPAPMVAMTEYRKLFLRAVHRMPPNIQWIVEGKRIHFFAPSILATSEVKWLLEQYGAKVDDNTAECEVIMVHRWFHYQIHMLPGLNNLKKAMVTFVLWGLTLPQLVRGPEVLFPGDGGIITFTTDVLMADTGPAWLRMFQTFLQKSHPISGQWGVILHPSVWEMMQQLSQALTEDEPFLYRVQEVYFILQSLKLNGLLRIGQRSDVYDHPEEQQRVYHMLVRLQYSWSLNFRHFVCVSLSANRAEAEVVEGIDQLSPEEFSRHFIYKT</sequence>
<feature type="compositionally biased region" description="Polar residues" evidence="1">
    <location>
        <begin position="28"/>
        <end position="45"/>
    </location>
</feature>
<feature type="compositionally biased region" description="Polar residues" evidence="1">
    <location>
        <begin position="271"/>
        <end position="286"/>
    </location>
</feature>
<proteinExistence type="predicted"/>
<dbReference type="RefSeq" id="XP_016605927.1">
    <property type="nucleotide sequence ID" value="XM_016755071.1"/>
</dbReference>
<feature type="region of interest" description="Disordered" evidence="1">
    <location>
        <begin position="26"/>
        <end position="62"/>
    </location>
</feature>
<evidence type="ECO:0000256" key="1">
    <source>
        <dbReference type="SAM" id="MobiDB-lite"/>
    </source>
</evidence>
<name>A0A0L0H9L7_SPIPD</name>
<evidence type="ECO:0000313" key="2">
    <source>
        <dbReference type="EMBL" id="KNC97887.1"/>
    </source>
</evidence>
<dbReference type="VEuPathDB" id="FungiDB:SPPG_06878"/>
<dbReference type="GeneID" id="27690147"/>
<dbReference type="Proteomes" id="UP000053201">
    <property type="component" value="Unassembled WGS sequence"/>
</dbReference>
<protein>
    <submittedName>
        <fullName evidence="2">Uncharacterized protein</fullName>
    </submittedName>
</protein>
<evidence type="ECO:0000313" key="3">
    <source>
        <dbReference type="Proteomes" id="UP000053201"/>
    </source>
</evidence>
<feature type="compositionally biased region" description="Polar residues" evidence="1">
    <location>
        <begin position="307"/>
        <end position="319"/>
    </location>
</feature>
<feature type="region of interest" description="Disordered" evidence="1">
    <location>
        <begin position="259"/>
        <end position="294"/>
    </location>
</feature>
<accession>A0A0L0H9L7</accession>
<dbReference type="EMBL" id="KQ257462">
    <property type="protein sequence ID" value="KNC97887.1"/>
    <property type="molecule type" value="Genomic_DNA"/>
</dbReference>
<dbReference type="AlphaFoldDB" id="A0A0L0H9L7"/>
<feature type="region of interest" description="Disordered" evidence="1">
    <location>
        <begin position="303"/>
        <end position="322"/>
    </location>
</feature>
<organism evidence="2 3">
    <name type="scientific">Spizellomyces punctatus (strain DAOM BR117)</name>
    <dbReference type="NCBI Taxonomy" id="645134"/>
    <lineage>
        <taxon>Eukaryota</taxon>
        <taxon>Fungi</taxon>
        <taxon>Fungi incertae sedis</taxon>
        <taxon>Chytridiomycota</taxon>
        <taxon>Chytridiomycota incertae sedis</taxon>
        <taxon>Chytridiomycetes</taxon>
        <taxon>Spizellomycetales</taxon>
        <taxon>Spizellomycetaceae</taxon>
        <taxon>Spizellomyces</taxon>
    </lineage>
</organism>
<dbReference type="InParanoid" id="A0A0L0H9L7"/>
<feature type="compositionally biased region" description="Basic and acidic residues" evidence="1">
    <location>
        <begin position="197"/>
        <end position="212"/>
    </location>
</feature>
<gene>
    <name evidence="2" type="ORF">SPPG_06878</name>
</gene>
<dbReference type="Gene3D" id="3.40.50.11490">
    <property type="match status" value="1"/>
</dbReference>
<feature type="region of interest" description="Disordered" evidence="1">
    <location>
        <begin position="162"/>
        <end position="215"/>
    </location>
</feature>
<dbReference type="OrthoDB" id="411372at2759"/>
<reference evidence="2 3" key="1">
    <citation type="submission" date="2009-08" db="EMBL/GenBank/DDBJ databases">
        <title>The Genome Sequence of Spizellomyces punctatus strain DAOM BR117.</title>
        <authorList>
            <consortium name="The Broad Institute Genome Sequencing Platform"/>
            <person name="Russ C."/>
            <person name="Cuomo C."/>
            <person name="Shea T."/>
            <person name="Young S.K."/>
            <person name="Zeng Q."/>
            <person name="Koehrsen M."/>
            <person name="Haas B."/>
            <person name="Borodovsky M."/>
            <person name="Guigo R."/>
            <person name="Alvarado L."/>
            <person name="Berlin A."/>
            <person name="Bochicchio J."/>
            <person name="Borenstein D."/>
            <person name="Chapman S."/>
            <person name="Chen Z."/>
            <person name="Engels R."/>
            <person name="Freedman E."/>
            <person name="Gellesch M."/>
            <person name="Goldberg J."/>
            <person name="Griggs A."/>
            <person name="Gujja S."/>
            <person name="Heiman D."/>
            <person name="Hepburn T."/>
            <person name="Howarth C."/>
            <person name="Jen D."/>
            <person name="Larson L."/>
            <person name="Lewis B."/>
            <person name="Mehta T."/>
            <person name="Park D."/>
            <person name="Pearson M."/>
            <person name="Roberts A."/>
            <person name="Saif S."/>
            <person name="Shenoy N."/>
            <person name="Sisk P."/>
            <person name="Stolte C."/>
            <person name="Sykes S."/>
            <person name="Thomson T."/>
            <person name="Walk T."/>
            <person name="White J."/>
            <person name="Yandava C."/>
            <person name="Burger G."/>
            <person name="Gray M.W."/>
            <person name="Holland P.W.H."/>
            <person name="King N."/>
            <person name="Lang F.B.F."/>
            <person name="Roger A.J."/>
            <person name="Ruiz-Trillo I."/>
            <person name="Lander E."/>
            <person name="Nusbaum C."/>
        </authorList>
    </citation>
    <scope>NUCLEOTIDE SEQUENCE [LARGE SCALE GENOMIC DNA]</scope>
    <source>
        <strain evidence="2 3">DAOM BR117</strain>
    </source>
</reference>